<reference evidence="4" key="1">
    <citation type="journal article" date="2021" name="Sci. Rep.">
        <title>Diploid genomic architecture of Nitzschia inconspicua, an elite biomass production diatom.</title>
        <authorList>
            <person name="Oliver A."/>
            <person name="Podell S."/>
            <person name="Pinowska A."/>
            <person name="Traller J.C."/>
            <person name="Smith S.R."/>
            <person name="McClure R."/>
            <person name="Beliaev A."/>
            <person name="Bohutskyi P."/>
            <person name="Hill E.A."/>
            <person name="Rabines A."/>
            <person name="Zheng H."/>
            <person name="Allen L.Z."/>
            <person name="Kuo A."/>
            <person name="Grigoriev I.V."/>
            <person name="Allen A.E."/>
            <person name="Hazlebeck D."/>
            <person name="Allen E.E."/>
        </authorList>
    </citation>
    <scope>NUCLEOTIDE SEQUENCE</scope>
    <source>
        <strain evidence="4">Hildebrandi</strain>
    </source>
</reference>
<dbReference type="EMBL" id="JAGRRH010000007">
    <property type="protein sequence ID" value="KAG7366584.1"/>
    <property type="molecule type" value="Genomic_DNA"/>
</dbReference>
<reference evidence="4" key="2">
    <citation type="submission" date="2021-04" db="EMBL/GenBank/DDBJ databases">
        <authorList>
            <person name="Podell S."/>
        </authorList>
    </citation>
    <scope>NUCLEOTIDE SEQUENCE</scope>
    <source>
        <strain evidence="4">Hildebrandi</strain>
    </source>
</reference>
<dbReference type="InterPro" id="IPR001849">
    <property type="entry name" value="PH_domain"/>
</dbReference>
<name>A0A9K3Q350_9STRA</name>
<sequence>MEQAVLGIFQEQLAKVIVGFRKDQVNANLLNGKGEIRDVSLNCSFLNEKIATVTPFIEFEEIHVSRLGFHVTSWTNLRKAPIIVDIGHITAKIQEPLQVLPGHRRRKLEMVTEAELIHRMLTEGFKPLRGSGSYGLVDRIVDNLTIEMDSFTLEYQTWGKFKTRRKGPWTPPALQVRFENLKVVMVDSEGNEASPDQVWEHNRNQRENFMIYKKLSGECQLRLRLSSNEYGDDNNVNQQDSSNEAQEEKNTPSSSASIKLSETNMEVQMAIQRRLRDGAILAVQMDVTMPQVNSQVDTKGVHELAHFVAGLQYCFAKDRSFEDPLLSKSEGANVNNMSSSPSPVVRMMSRAETGDEDKNYKEDELSNRDRADTTDSAAETSSVGNTSGDCDGASVASWQSDEDASMSKDASSHGGQPKKGLFGSTPKQGSSRPVIILPNGLVVYKSISITCAVHDLLFRGFYPGATPVDEGEDEGYIEFNAKGCVTELIWPKVDRDPGLYAQLSTAFFTLQERFGGRKRTVMLGGMQRDDHLSLMLPSRKPLEIGADEFFPLFERRGIREDPLDLRHLFPTQALGIKTTVDIQKQNGSNDNDSLAPGEYETKYKVLHEMGLDEMDIVLDTDVVHRIVRFFLNEDGVGFDPRWHTGDWSELFTPEMLHHPNEILDLDECLQEPKLIFLDENSMVSSDLFNVTARLTNVEMKIPAAVQDNLRSCDIAMKWKETTLVVSSALPRTFLTGKICNSYTGEGGEKSEKNNIDFPNDPSDICYALDKSDVGTMPLRNDVTSKSTFRSQVTVRGFETNIIPIIPFCKAPEPQQFLAISNSAIIFSFEGEPPKGDSNQIKITLFVSVLVHDLIVNLDLELLTGAIITILHHKDTIGVMTDMTRTLFPSSPTNATSSSKLQRFESGDSFGIKKNLKGRKVLVQRHISQSRETGGLAIVFCIQQHNFALRFWRQNIPLKSPIRDVSDHPSGQAYFDDGGLVDVIVLLDYNMKEMEVGVEFDFHLNAGRRTVVKCCIDNASLNVCDVDKTLAKQKDTSSIQLCSFGETALPGGIELHGNGQQIALRLEGRRMRDSQSWSLAGDITSPSRVHLHANAVKNVTLLILEVLLLPSWSKDVPSHDNSCPFPPGTIGEFFHDLLGGIGGRHSSFPLDLEKLDLEDSSDAIIERLLRAASKLLLPADLHVVLLRGEVANVLVSIPSNKEEATKSLALLLHQADFVTRFYPVSGHSPSGIESILACKGADWSTLISTEKKGFYQRLNSKQSLLSFSEDVSVEIETVVHPFEASMTYYCATLDVTMSKGIRIDDIRQIEAFQSRLKTAILLSVKCVSDISFVIQSLKGREGEEKMEDDSATTMNGDDVLATTESDITAVSNILKPRILLKKATEELLLYEEEIRVALRRRDDELEELKLRMFQKERERLGVVALMASRVAGWVRMGGMHRTGQRVSRKSMLWPYWTVLRKELLIIYPSPGAVKPFDIVSLVNATIRQLAGGKSRQDIKRGFAVIESSGMTRYFVARNAQEFSLWTKEIAETIKACSDPQFVKEMDNSFLNASESEVFAEDVDEDDESAVALLRRPGLGNRFASSLQSAKLKAKEFSERRVRALSNDSIENFDGEEDQHADNRVVSFDDGPQERDFNGESRRAALGKKISGVGQATKSRFGSAIQSARQKGAEISSRRRRNDNDSNQSLNSNGGTCDPMVDSLVGSDGQAPRRRLQLGNKLSSVIQSAKAGGLTGIRDKLGSTGQDRSGDIVEISGINDSSGMDSSDRQFQSYWTCNACNFINSQEGCCEMCGIEQTPGNQVLSPVEGAAPAAAVSLSDEQHSFSRSTSFEQNGNGRNSRFAFRRRQEQVIDDSVFGGDSLVLKNVYPSNQCPKLGESRPHGQSLVPLKRLQGNWTVAVSISHVKDRKQTQQEIGISSEQESSGSDIIIDNGSESLTMPTDKLSTRPVLDQLPIFDVEISRGTYPFGNPEVKKCLTFGEIAQLFTDISEAVEEALPQLIHKRCYEEAQKQEQRSTVEQVLIYGRILGGLLENDERSEVQKYQSEVIEGFFNSLLECPLPVEALLSLSQTLGICASTLDAPEDPVFASKYESSQIDEGPIQQGERPTKIFSLLFACQSALQRFESEMAIESATKKPSRPFSQSNHFQILSDGHESTAQHQARTRVCFDSILPPSLTNILHDSIHDALLNMMAERDQAHAQLIGANVMHIHSLERQRKKNEKLSAEVKVREEFAKIQAEQSLNQPNLANLFGGKADDRMAKMRQEIDLKMEAFHEVYRTHASTDEEITQLCTQLANEISTKTSYALEIERLKKVKETEVQEKKTLQDELKRMKELLAAEEMKRKEAEKQAERWKAKYESFTDKGDQQEHP</sequence>
<dbReference type="Proteomes" id="UP000693970">
    <property type="component" value="Unassembled WGS sequence"/>
</dbReference>
<dbReference type="PANTHER" id="PTHR22774">
    <property type="entry name" value="CHOREIN N-TERMINAL DOMAIN-CONTAINING PROTEIN"/>
    <property type="match status" value="1"/>
</dbReference>
<feature type="compositionally biased region" description="Polar residues" evidence="2">
    <location>
        <begin position="251"/>
        <end position="261"/>
    </location>
</feature>
<feature type="compositionally biased region" description="Polar residues" evidence="2">
    <location>
        <begin position="1652"/>
        <end position="1667"/>
    </location>
</feature>
<feature type="region of interest" description="Disordered" evidence="2">
    <location>
        <begin position="228"/>
        <end position="261"/>
    </location>
</feature>
<feature type="domain" description="PH" evidence="3">
    <location>
        <begin position="1431"/>
        <end position="1533"/>
    </location>
</feature>
<gene>
    <name evidence="4" type="ORF">IV203_029254</name>
</gene>
<feature type="compositionally biased region" description="Basic and acidic residues" evidence="2">
    <location>
        <begin position="352"/>
        <end position="373"/>
    </location>
</feature>
<dbReference type="SMART" id="SM00233">
    <property type="entry name" value="PH"/>
    <property type="match status" value="1"/>
</dbReference>
<dbReference type="PANTHER" id="PTHR22774:SF11">
    <property type="entry name" value="CHOREIN N-TERMINAL DOMAIN-CONTAINING PROTEIN"/>
    <property type="match status" value="1"/>
</dbReference>
<evidence type="ECO:0000259" key="3">
    <source>
        <dbReference type="PROSITE" id="PS50003"/>
    </source>
</evidence>
<dbReference type="OrthoDB" id="43807at2759"/>
<feature type="compositionally biased region" description="Low complexity" evidence="2">
    <location>
        <begin position="233"/>
        <end position="243"/>
    </location>
</feature>
<comment type="caution">
    <text evidence="4">The sequence shown here is derived from an EMBL/GenBank/DDBJ whole genome shotgun (WGS) entry which is preliminary data.</text>
</comment>
<feature type="compositionally biased region" description="Low complexity" evidence="2">
    <location>
        <begin position="333"/>
        <end position="345"/>
    </location>
</feature>
<feature type="compositionally biased region" description="Polar residues" evidence="2">
    <location>
        <begin position="374"/>
        <end position="388"/>
    </location>
</feature>
<feature type="region of interest" description="Disordered" evidence="2">
    <location>
        <begin position="326"/>
        <end position="345"/>
    </location>
</feature>
<protein>
    <submittedName>
        <fullName evidence="4">Chorein or VPS13 related protein</fullName>
    </submittedName>
</protein>
<evidence type="ECO:0000256" key="2">
    <source>
        <dbReference type="SAM" id="MobiDB-lite"/>
    </source>
</evidence>
<evidence type="ECO:0000256" key="1">
    <source>
        <dbReference type="SAM" id="Coils"/>
    </source>
</evidence>
<organism evidence="4 5">
    <name type="scientific">Nitzschia inconspicua</name>
    <dbReference type="NCBI Taxonomy" id="303405"/>
    <lineage>
        <taxon>Eukaryota</taxon>
        <taxon>Sar</taxon>
        <taxon>Stramenopiles</taxon>
        <taxon>Ochrophyta</taxon>
        <taxon>Bacillariophyta</taxon>
        <taxon>Bacillariophyceae</taxon>
        <taxon>Bacillariophycidae</taxon>
        <taxon>Bacillariales</taxon>
        <taxon>Bacillariaceae</taxon>
        <taxon>Nitzschia</taxon>
    </lineage>
</organism>
<keyword evidence="5" id="KW-1185">Reference proteome</keyword>
<accession>A0A9K3Q350</accession>
<evidence type="ECO:0000313" key="5">
    <source>
        <dbReference type="Proteomes" id="UP000693970"/>
    </source>
</evidence>
<feature type="region of interest" description="Disordered" evidence="2">
    <location>
        <begin position="1606"/>
        <end position="1708"/>
    </location>
</feature>
<feature type="region of interest" description="Disordered" evidence="2">
    <location>
        <begin position="2340"/>
        <end position="2367"/>
    </location>
</feature>
<dbReference type="InterPro" id="IPR026728">
    <property type="entry name" value="BLTP3A/B"/>
</dbReference>
<proteinExistence type="predicted"/>
<dbReference type="PROSITE" id="PS50003">
    <property type="entry name" value="PH_DOMAIN"/>
    <property type="match status" value="1"/>
</dbReference>
<feature type="compositionally biased region" description="Basic and acidic residues" evidence="2">
    <location>
        <begin position="1630"/>
        <end position="1641"/>
    </location>
</feature>
<keyword evidence="1" id="KW-0175">Coiled coil</keyword>
<evidence type="ECO:0000313" key="4">
    <source>
        <dbReference type="EMBL" id="KAG7366584.1"/>
    </source>
</evidence>
<feature type="coiled-coil region" evidence="1">
    <location>
        <begin position="1379"/>
        <end position="1417"/>
    </location>
</feature>
<feature type="region of interest" description="Disordered" evidence="2">
    <location>
        <begin position="351"/>
        <end position="429"/>
    </location>
</feature>